<evidence type="ECO:0000256" key="6">
    <source>
        <dbReference type="ARBA" id="ARBA00023065"/>
    </source>
</evidence>
<feature type="signal peptide" evidence="12">
    <location>
        <begin position="1"/>
        <end position="24"/>
    </location>
</feature>
<comment type="caution">
    <text evidence="14">The sequence shown here is derived from an EMBL/GenBank/DDBJ whole genome shotgun (WGS) entry which is preliminary data.</text>
</comment>
<evidence type="ECO:0000256" key="1">
    <source>
        <dbReference type="ARBA" id="ARBA00004571"/>
    </source>
</evidence>
<evidence type="ECO:0000256" key="12">
    <source>
        <dbReference type="SAM" id="SignalP"/>
    </source>
</evidence>
<evidence type="ECO:0000313" key="15">
    <source>
        <dbReference type="Proteomes" id="UP000218172"/>
    </source>
</evidence>
<evidence type="ECO:0000256" key="11">
    <source>
        <dbReference type="SAM" id="MobiDB-lite"/>
    </source>
</evidence>
<evidence type="ECO:0000313" key="14">
    <source>
        <dbReference type="EMBL" id="PCH58383.1"/>
    </source>
</evidence>
<accession>A0A2A4MEP4</accession>
<keyword evidence="7" id="KW-0626">Porin</keyword>
<dbReference type="GO" id="GO:0009279">
    <property type="term" value="C:cell outer membrane"/>
    <property type="evidence" value="ECO:0007669"/>
    <property type="project" value="UniProtKB-SubCell"/>
</dbReference>
<dbReference type="AlphaFoldDB" id="A0A2A4MEP4"/>
<dbReference type="PRINTS" id="PR01023">
    <property type="entry name" value="NAFLGMOTY"/>
</dbReference>
<dbReference type="InterPro" id="IPR006664">
    <property type="entry name" value="OMP_bac"/>
</dbReference>
<evidence type="ECO:0000259" key="13">
    <source>
        <dbReference type="PROSITE" id="PS51123"/>
    </source>
</evidence>
<protein>
    <recommendedName>
        <fullName evidence="13">OmpA-like domain-containing protein</fullName>
    </recommendedName>
</protein>
<dbReference type="EMBL" id="NVQR01000165">
    <property type="protein sequence ID" value="PCH58383.1"/>
    <property type="molecule type" value="Genomic_DNA"/>
</dbReference>
<comment type="subcellular location">
    <subcellularLocation>
        <location evidence="1">Cell outer membrane</location>
        <topology evidence="1">Multi-pass membrane protein</topology>
    </subcellularLocation>
</comment>
<keyword evidence="5 12" id="KW-0732">Signal</keyword>
<dbReference type="CDD" id="cd07185">
    <property type="entry name" value="OmpA_C-like"/>
    <property type="match status" value="1"/>
</dbReference>
<keyword evidence="3" id="KW-1134">Transmembrane beta strand</keyword>
<dbReference type="SUPFAM" id="SSF56925">
    <property type="entry name" value="OMPA-like"/>
    <property type="match status" value="1"/>
</dbReference>
<evidence type="ECO:0000256" key="8">
    <source>
        <dbReference type="ARBA" id="ARBA00023136"/>
    </source>
</evidence>
<dbReference type="Gene3D" id="2.40.160.20">
    <property type="match status" value="1"/>
</dbReference>
<keyword evidence="4" id="KW-0812">Transmembrane</keyword>
<reference evidence="15" key="1">
    <citation type="submission" date="2017-08" db="EMBL/GenBank/DDBJ databases">
        <title>A dynamic microbial community with high functional redundancy inhabits the cold, oxic subseafloor aquifer.</title>
        <authorList>
            <person name="Tully B.J."/>
            <person name="Wheat C.G."/>
            <person name="Glazer B.T."/>
            <person name="Huber J.A."/>
        </authorList>
    </citation>
    <scope>NUCLEOTIDE SEQUENCE [LARGE SCALE GENOMIC DNA]</scope>
</reference>
<evidence type="ECO:0000256" key="5">
    <source>
        <dbReference type="ARBA" id="ARBA00022729"/>
    </source>
</evidence>
<dbReference type="PRINTS" id="PR01021">
    <property type="entry name" value="OMPADOMAIN"/>
</dbReference>
<feature type="region of interest" description="Disordered" evidence="11">
    <location>
        <begin position="174"/>
        <end position="193"/>
    </location>
</feature>
<sequence>MGKRIKLAAVIIAAVGASMPLAQADQGQFYIAPGIQWLNFDNGTQFHNDTGFSLGLGYDFSSRISAEVNYFQLDGKGSRVTNEELDYWGIDVFYDLNKKIGALDTFITTGIGEYDLGNDDDIAINLGAGIRYQLNDKLTLRSTLRSYLPHVRDREDIDLGVDIALVYRLGGKSKPAPVPPREPATIPPVMDSDKDGVVDSRDNCANTPQSYAVDSSGCPIAIEEVTRVELKVNFDVDKSVVRSEYFSEIEDVADFMKQYPDLIVELEGHTDSDGDAQYNLGLSQRRADAVEQVLIDRFGIASSRVSAQGFGESQPVATNSTAAGKSQNRRVITVIIKTLQEYRPR</sequence>
<keyword evidence="9" id="KW-0998">Cell outer membrane</keyword>
<evidence type="ECO:0000256" key="2">
    <source>
        <dbReference type="ARBA" id="ARBA00022448"/>
    </source>
</evidence>
<dbReference type="InterPro" id="IPR006665">
    <property type="entry name" value="OmpA-like"/>
</dbReference>
<dbReference type="Gene3D" id="3.30.1330.60">
    <property type="entry name" value="OmpA-like domain"/>
    <property type="match status" value="1"/>
</dbReference>
<dbReference type="SUPFAM" id="SSF103088">
    <property type="entry name" value="OmpA-like"/>
    <property type="match status" value="1"/>
</dbReference>
<feature type="domain" description="OmpA-like" evidence="13">
    <location>
        <begin position="221"/>
        <end position="339"/>
    </location>
</feature>
<gene>
    <name evidence="14" type="ORF">COC19_08540</name>
</gene>
<organism evidence="14 15">
    <name type="scientific">SAR86 cluster bacterium</name>
    <dbReference type="NCBI Taxonomy" id="2030880"/>
    <lineage>
        <taxon>Bacteria</taxon>
        <taxon>Pseudomonadati</taxon>
        <taxon>Pseudomonadota</taxon>
        <taxon>Gammaproteobacteria</taxon>
        <taxon>SAR86 cluster</taxon>
    </lineage>
</organism>
<keyword evidence="2" id="KW-0813">Transport</keyword>
<dbReference type="GO" id="GO:0046930">
    <property type="term" value="C:pore complex"/>
    <property type="evidence" value="ECO:0007669"/>
    <property type="project" value="UniProtKB-KW"/>
</dbReference>
<dbReference type="InterPro" id="IPR027385">
    <property type="entry name" value="Beta-barrel_OMP"/>
</dbReference>
<dbReference type="GO" id="GO:0015288">
    <property type="term" value="F:porin activity"/>
    <property type="evidence" value="ECO:0007669"/>
    <property type="project" value="UniProtKB-KW"/>
</dbReference>
<keyword evidence="8 10" id="KW-0472">Membrane</keyword>
<evidence type="ECO:0000256" key="9">
    <source>
        <dbReference type="ARBA" id="ARBA00023237"/>
    </source>
</evidence>
<dbReference type="InterPro" id="IPR011250">
    <property type="entry name" value="OMP/PagP_B-barrel"/>
</dbReference>
<evidence type="ECO:0000256" key="10">
    <source>
        <dbReference type="PROSITE-ProRule" id="PRU00473"/>
    </source>
</evidence>
<dbReference type="InterPro" id="IPR036737">
    <property type="entry name" value="OmpA-like_sf"/>
</dbReference>
<keyword evidence="6" id="KW-0406">Ion transport</keyword>
<dbReference type="PANTHER" id="PTHR30329:SF21">
    <property type="entry name" value="LIPOPROTEIN YIAD-RELATED"/>
    <property type="match status" value="1"/>
</dbReference>
<feature type="chain" id="PRO_5012697922" description="OmpA-like domain-containing protein" evidence="12">
    <location>
        <begin position="25"/>
        <end position="345"/>
    </location>
</feature>
<feature type="compositionally biased region" description="Pro residues" evidence="11">
    <location>
        <begin position="176"/>
        <end position="186"/>
    </location>
</feature>
<proteinExistence type="predicted"/>
<dbReference type="PANTHER" id="PTHR30329">
    <property type="entry name" value="STATOR ELEMENT OF FLAGELLAR MOTOR COMPLEX"/>
    <property type="match status" value="1"/>
</dbReference>
<dbReference type="Pfam" id="PF13505">
    <property type="entry name" value="OMP_b-brl"/>
    <property type="match status" value="1"/>
</dbReference>
<evidence type="ECO:0000256" key="4">
    <source>
        <dbReference type="ARBA" id="ARBA00022692"/>
    </source>
</evidence>
<dbReference type="InterPro" id="IPR050330">
    <property type="entry name" value="Bact_OuterMem_StrucFunc"/>
</dbReference>
<dbReference type="GO" id="GO:0006811">
    <property type="term" value="P:monoatomic ion transport"/>
    <property type="evidence" value="ECO:0007669"/>
    <property type="project" value="UniProtKB-KW"/>
</dbReference>
<dbReference type="Proteomes" id="UP000218172">
    <property type="component" value="Unassembled WGS sequence"/>
</dbReference>
<dbReference type="Pfam" id="PF00691">
    <property type="entry name" value="OmpA"/>
    <property type="match status" value="1"/>
</dbReference>
<evidence type="ECO:0000256" key="7">
    <source>
        <dbReference type="ARBA" id="ARBA00023114"/>
    </source>
</evidence>
<dbReference type="PROSITE" id="PS51123">
    <property type="entry name" value="OMPA_2"/>
    <property type="match status" value="1"/>
</dbReference>
<evidence type="ECO:0000256" key="3">
    <source>
        <dbReference type="ARBA" id="ARBA00022452"/>
    </source>
</evidence>
<name>A0A2A4MEP4_9GAMM</name>